<dbReference type="SMART" id="SM00530">
    <property type="entry name" value="HTH_XRE"/>
    <property type="match status" value="1"/>
</dbReference>
<proteinExistence type="predicted"/>
<name>A0A0R2DIX9_9LACO</name>
<dbReference type="STRING" id="1423744.FC86_GL000578"/>
<feature type="domain" description="HTH cro/C1-type" evidence="3">
    <location>
        <begin position="7"/>
        <end position="61"/>
    </location>
</feature>
<dbReference type="CDD" id="cd00093">
    <property type="entry name" value="HTH_XRE"/>
    <property type="match status" value="1"/>
</dbReference>
<dbReference type="InterPro" id="IPR010982">
    <property type="entry name" value="Lambda_DNA-bd_dom_sf"/>
</dbReference>
<dbReference type="Pfam" id="PF01381">
    <property type="entry name" value="HTH_3"/>
    <property type="match status" value="1"/>
</dbReference>
<dbReference type="RefSeq" id="WP_082618853.1">
    <property type="nucleotide sequence ID" value="NZ_AYZL01000019.1"/>
</dbReference>
<evidence type="ECO:0000256" key="1">
    <source>
        <dbReference type="ARBA" id="ARBA00023125"/>
    </source>
</evidence>
<organism evidence="4 5">
    <name type="scientific">Holzapfeliella floricola DSM 23037 = JCM 16512</name>
    <dbReference type="NCBI Taxonomy" id="1423744"/>
    <lineage>
        <taxon>Bacteria</taxon>
        <taxon>Bacillati</taxon>
        <taxon>Bacillota</taxon>
        <taxon>Bacilli</taxon>
        <taxon>Lactobacillales</taxon>
        <taxon>Lactobacillaceae</taxon>
        <taxon>Holzapfeliella</taxon>
    </lineage>
</organism>
<reference evidence="4 5" key="1">
    <citation type="journal article" date="2015" name="Genome Announc.">
        <title>Expanding the biotechnology potential of lactobacilli through comparative genomics of 213 strains and associated genera.</title>
        <authorList>
            <person name="Sun Z."/>
            <person name="Harris H.M."/>
            <person name="McCann A."/>
            <person name="Guo C."/>
            <person name="Argimon S."/>
            <person name="Zhang W."/>
            <person name="Yang X."/>
            <person name="Jeffery I.B."/>
            <person name="Cooney J.C."/>
            <person name="Kagawa T.F."/>
            <person name="Liu W."/>
            <person name="Song Y."/>
            <person name="Salvetti E."/>
            <person name="Wrobel A."/>
            <person name="Rasinkangas P."/>
            <person name="Parkhill J."/>
            <person name="Rea M.C."/>
            <person name="O'Sullivan O."/>
            <person name="Ritari J."/>
            <person name="Douillard F.P."/>
            <person name="Paul Ross R."/>
            <person name="Yang R."/>
            <person name="Briner A.E."/>
            <person name="Felis G.E."/>
            <person name="de Vos W.M."/>
            <person name="Barrangou R."/>
            <person name="Klaenhammer T.R."/>
            <person name="Caufield P.W."/>
            <person name="Cui Y."/>
            <person name="Zhang H."/>
            <person name="O'Toole P.W."/>
        </authorList>
    </citation>
    <scope>NUCLEOTIDE SEQUENCE [LARGE SCALE GENOMIC DNA]</scope>
    <source>
        <strain evidence="4 5">DSM 23037</strain>
    </source>
</reference>
<feature type="transmembrane region" description="Helical" evidence="2">
    <location>
        <begin position="108"/>
        <end position="125"/>
    </location>
</feature>
<evidence type="ECO:0000313" key="4">
    <source>
        <dbReference type="EMBL" id="KRN04048.1"/>
    </source>
</evidence>
<gene>
    <name evidence="4" type="ORF">FC86_GL000578</name>
</gene>
<dbReference type="Gene3D" id="1.10.260.40">
    <property type="entry name" value="lambda repressor-like DNA-binding domains"/>
    <property type="match status" value="1"/>
</dbReference>
<comment type="caution">
    <text evidence="4">The sequence shown here is derived from an EMBL/GenBank/DDBJ whole genome shotgun (WGS) entry which is preliminary data.</text>
</comment>
<feature type="transmembrane region" description="Helical" evidence="2">
    <location>
        <begin position="86"/>
        <end position="102"/>
    </location>
</feature>
<dbReference type="InterPro" id="IPR001387">
    <property type="entry name" value="Cro/C1-type_HTH"/>
</dbReference>
<keyword evidence="1" id="KW-0238">DNA-binding</keyword>
<dbReference type="PATRIC" id="fig|1423744.4.peg.595"/>
<dbReference type="PANTHER" id="PTHR46558:SF4">
    <property type="entry name" value="DNA-BIDING PHAGE PROTEIN"/>
    <property type="match status" value="1"/>
</dbReference>
<sequence>MSFSKKIKIIRKKNNLTQHELAEKVNVSRKTVSGWENDRSMPDDNLLSIISQAFDILIDDLREDCTYTDFLAKIEADNNEANDQSLAYLVGLQLILIFLSYISLAYIVRLPIITILLIINTSFISKVLNKKSKKRLDEAVNSIKRILILGSVNFVIGIVSTNIGLISKQGLDNLISSVTGAYVGTIIHVLVLTIAVDICCRYKAIQSISWKDLVCNLFK</sequence>
<dbReference type="Proteomes" id="UP000051378">
    <property type="component" value="Unassembled WGS sequence"/>
</dbReference>
<dbReference type="GO" id="GO:0003677">
    <property type="term" value="F:DNA binding"/>
    <property type="evidence" value="ECO:0007669"/>
    <property type="project" value="UniProtKB-KW"/>
</dbReference>
<evidence type="ECO:0000313" key="5">
    <source>
        <dbReference type="Proteomes" id="UP000051378"/>
    </source>
</evidence>
<feature type="transmembrane region" description="Helical" evidence="2">
    <location>
        <begin position="146"/>
        <end position="167"/>
    </location>
</feature>
<keyword evidence="2" id="KW-1133">Transmembrane helix</keyword>
<dbReference type="EMBL" id="AYZL01000019">
    <property type="protein sequence ID" value="KRN04048.1"/>
    <property type="molecule type" value="Genomic_DNA"/>
</dbReference>
<evidence type="ECO:0000256" key="2">
    <source>
        <dbReference type="SAM" id="Phobius"/>
    </source>
</evidence>
<dbReference type="AlphaFoldDB" id="A0A0R2DIX9"/>
<feature type="transmembrane region" description="Helical" evidence="2">
    <location>
        <begin position="179"/>
        <end position="200"/>
    </location>
</feature>
<evidence type="ECO:0000259" key="3">
    <source>
        <dbReference type="PROSITE" id="PS50943"/>
    </source>
</evidence>
<dbReference type="PROSITE" id="PS50943">
    <property type="entry name" value="HTH_CROC1"/>
    <property type="match status" value="1"/>
</dbReference>
<dbReference type="PANTHER" id="PTHR46558">
    <property type="entry name" value="TRACRIPTIONAL REGULATORY PROTEIN-RELATED-RELATED"/>
    <property type="match status" value="1"/>
</dbReference>
<keyword evidence="2" id="KW-0812">Transmembrane</keyword>
<keyword evidence="2" id="KW-0472">Membrane</keyword>
<protein>
    <recommendedName>
        <fullName evidence="3">HTH cro/C1-type domain-containing protein</fullName>
    </recommendedName>
</protein>
<dbReference type="OrthoDB" id="9805856at2"/>
<keyword evidence="5" id="KW-1185">Reference proteome</keyword>
<dbReference type="SUPFAM" id="SSF47413">
    <property type="entry name" value="lambda repressor-like DNA-binding domains"/>
    <property type="match status" value="1"/>
</dbReference>
<accession>A0A0R2DIX9</accession>